<keyword evidence="2" id="KW-0012">Acyltransferase</keyword>
<organism evidence="2 3">
    <name type="scientific">Kineosporia corallincola</name>
    <dbReference type="NCBI Taxonomy" id="2835133"/>
    <lineage>
        <taxon>Bacteria</taxon>
        <taxon>Bacillati</taxon>
        <taxon>Actinomycetota</taxon>
        <taxon>Actinomycetes</taxon>
        <taxon>Kineosporiales</taxon>
        <taxon>Kineosporiaceae</taxon>
        <taxon>Kineosporia</taxon>
    </lineage>
</organism>
<dbReference type="RefSeq" id="WP_214159229.1">
    <property type="nucleotide sequence ID" value="NZ_JAHBAY010000013.1"/>
</dbReference>
<comment type="caution">
    <text evidence="2">The sequence shown here is derived from an EMBL/GenBank/DDBJ whole genome shotgun (WGS) entry which is preliminary data.</text>
</comment>
<dbReference type="Pfam" id="PF13527">
    <property type="entry name" value="Acetyltransf_9"/>
    <property type="match status" value="1"/>
</dbReference>
<dbReference type="PANTHER" id="PTHR37817:SF1">
    <property type="entry name" value="N-ACETYLTRANSFERASE EIS"/>
    <property type="match status" value="1"/>
</dbReference>
<evidence type="ECO:0000313" key="2">
    <source>
        <dbReference type="EMBL" id="MBT0772689.1"/>
    </source>
</evidence>
<dbReference type="GO" id="GO:0016746">
    <property type="term" value="F:acyltransferase activity"/>
    <property type="evidence" value="ECO:0007669"/>
    <property type="project" value="UniProtKB-KW"/>
</dbReference>
<dbReference type="PROSITE" id="PS51186">
    <property type="entry name" value="GNAT"/>
    <property type="match status" value="1"/>
</dbReference>
<name>A0ABS5TR55_9ACTN</name>
<dbReference type="InterPro" id="IPR041380">
    <property type="entry name" value="Acetyltransf_17"/>
</dbReference>
<evidence type="ECO:0000259" key="1">
    <source>
        <dbReference type="PROSITE" id="PS51186"/>
    </source>
</evidence>
<dbReference type="SUPFAM" id="SSF55729">
    <property type="entry name" value="Acyl-CoA N-acyltransferases (Nat)"/>
    <property type="match status" value="1"/>
</dbReference>
<dbReference type="Gene3D" id="3.40.630.30">
    <property type="match status" value="2"/>
</dbReference>
<dbReference type="EMBL" id="JAHBAY010000013">
    <property type="protein sequence ID" value="MBT0772689.1"/>
    <property type="molecule type" value="Genomic_DNA"/>
</dbReference>
<dbReference type="SUPFAM" id="SSF55718">
    <property type="entry name" value="SCP-like"/>
    <property type="match status" value="1"/>
</dbReference>
<keyword evidence="3" id="KW-1185">Reference proteome</keyword>
<feature type="domain" description="N-acetyltransferase" evidence="1">
    <location>
        <begin position="6"/>
        <end position="155"/>
    </location>
</feature>
<dbReference type="Pfam" id="PF13530">
    <property type="entry name" value="SCP2_2"/>
    <property type="match status" value="1"/>
</dbReference>
<protein>
    <submittedName>
        <fullName evidence="2">GNAT family N-acetyltransferase</fullName>
        <ecNumber evidence="2">2.3.1.-</ecNumber>
    </submittedName>
</protein>
<reference evidence="2 3" key="1">
    <citation type="submission" date="2021-05" db="EMBL/GenBank/DDBJ databases">
        <title>Kineosporia and Streptomyces sp. nov. two new marine actinobacteria isolated from Coral.</title>
        <authorList>
            <person name="Buangrab K."/>
            <person name="Sutthacheep M."/>
            <person name="Yeemin T."/>
            <person name="Harunari E."/>
            <person name="Igarashi Y."/>
            <person name="Kanchanasin P."/>
            <person name="Tanasupawat S."/>
            <person name="Phongsopitanun W."/>
        </authorList>
    </citation>
    <scope>NUCLEOTIDE SEQUENCE [LARGE SCALE GENOMIC DNA]</scope>
    <source>
        <strain evidence="2 3">J2-2</strain>
    </source>
</reference>
<dbReference type="EC" id="2.3.1.-" evidence="2"/>
<dbReference type="InterPro" id="IPR016181">
    <property type="entry name" value="Acyl_CoA_acyltransferase"/>
</dbReference>
<dbReference type="InterPro" id="IPR025559">
    <property type="entry name" value="Eis_dom"/>
</dbReference>
<dbReference type="InterPro" id="IPR036527">
    <property type="entry name" value="SCP2_sterol-bd_dom_sf"/>
</dbReference>
<proteinExistence type="predicted"/>
<dbReference type="InterPro" id="IPR000182">
    <property type="entry name" value="GNAT_dom"/>
</dbReference>
<dbReference type="Pfam" id="PF17668">
    <property type="entry name" value="Acetyltransf_17"/>
    <property type="match status" value="1"/>
</dbReference>
<dbReference type="PANTHER" id="PTHR37817">
    <property type="entry name" value="N-ACETYLTRANSFERASE EIS"/>
    <property type="match status" value="1"/>
</dbReference>
<dbReference type="Gene3D" id="3.30.1050.10">
    <property type="entry name" value="SCP2 sterol-binding domain"/>
    <property type="match status" value="1"/>
</dbReference>
<dbReference type="Proteomes" id="UP001197247">
    <property type="component" value="Unassembled WGS sequence"/>
</dbReference>
<sequence>MTGDAIEIVPAGPDQLTSYAELAYRSFLDSKRPSAAVHELLRKQSSLYRFKLARIGTVTCGAFRSWDLDLPVPGARTVPIRAIGAVAVLSTHRRRGVASAFVRGDLAEAREQGAVLSHLIPSEAGIYGRFGFGAATETVRLTVHSPRVRFAENPGEKLELEATDDAGIRDVAPPLHRDAALRLPGALPRPDLYWDRACGLVGDADESLHRPALIARTGDGTVVGTASYRVEGDWTLDRPAALRLLDLTAVTPAAYRALWEHLAQIDLTDRIVAADRPVHEPLPWMLTDRRAVAEAHRTDFQWIRVLDVPAALAGRVARTAGSVVLEVLDPLGFAAGRWLVDADEAGRTTVTPTSRPACLTLPVQTLSSVYLGQNSLIRLHLAGLADEHRPGAVAELDRMTTWSPTGLLGHTWF</sequence>
<evidence type="ECO:0000313" key="3">
    <source>
        <dbReference type="Proteomes" id="UP001197247"/>
    </source>
</evidence>
<keyword evidence="2" id="KW-0808">Transferase</keyword>
<dbReference type="InterPro" id="IPR051554">
    <property type="entry name" value="Acetyltransferase_Eis"/>
</dbReference>
<accession>A0ABS5TR55</accession>
<gene>
    <name evidence="2" type="ORF">KIH74_27340</name>
</gene>